<dbReference type="Pfam" id="PF09864">
    <property type="entry name" value="MliC"/>
    <property type="match status" value="1"/>
</dbReference>
<keyword evidence="3" id="KW-0564">Palmitate</keyword>
<name>A0A2N3KQV3_9PROT</name>
<organism evidence="7 8">
    <name type="scientific">Thalassospira marina</name>
    <dbReference type="NCBI Taxonomy" id="2048283"/>
    <lineage>
        <taxon>Bacteria</taxon>
        <taxon>Pseudomonadati</taxon>
        <taxon>Pseudomonadota</taxon>
        <taxon>Alphaproteobacteria</taxon>
        <taxon>Rhodospirillales</taxon>
        <taxon>Thalassospiraceae</taxon>
        <taxon>Thalassospira</taxon>
    </lineage>
</organism>
<dbReference type="OrthoDB" id="9809132at2"/>
<dbReference type="SUPFAM" id="SSF141488">
    <property type="entry name" value="YdhA-like"/>
    <property type="match status" value="1"/>
</dbReference>
<dbReference type="Proteomes" id="UP000233597">
    <property type="component" value="Unassembled WGS sequence"/>
</dbReference>
<evidence type="ECO:0000256" key="5">
    <source>
        <dbReference type="SAM" id="SignalP"/>
    </source>
</evidence>
<dbReference type="InterPro" id="IPR039366">
    <property type="entry name" value="Pilotin"/>
</dbReference>
<dbReference type="Gene3D" id="2.40.128.200">
    <property type="match status" value="1"/>
</dbReference>
<evidence type="ECO:0000313" key="8">
    <source>
        <dbReference type="Proteomes" id="UP000233597"/>
    </source>
</evidence>
<dbReference type="PANTHER" id="PTHR38013:SF1">
    <property type="entry name" value="GLYCOPROTEIN_POLYSACCHARIDE METABOLISM"/>
    <property type="match status" value="1"/>
</dbReference>
<evidence type="ECO:0000259" key="6">
    <source>
        <dbReference type="Pfam" id="PF09864"/>
    </source>
</evidence>
<gene>
    <name evidence="7" type="ORF">COO20_16710</name>
</gene>
<keyword evidence="2" id="KW-0472">Membrane</keyword>
<accession>A0A2N3KQV3</accession>
<evidence type="ECO:0000256" key="2">
    <source>
        <dbReference type="ARBA" id="ARBA00023136"/>
    </source>
</evidence>
<dbReference type="InterPro" id="IPR053196">
    <property type="entry name" value="Lipoprotein_YbaY-like"/>
</dbReference>
<dbReference type="AlphaFoldDB" id="A0A2N3KQV3"/>
<feature type="signal peptide" evidence="5">
    <location>
        <begin position="1"/>
        <end position="27"/>
    </location>
</feature>
<dbReference type="InterPro" id="IPR018660">
    <property type="entry name" value="MliC"/>
</dbReference>
<feature type="domain" description="C-type lysozyme inhibitor" evidence="6">
    <location>
        <begin position="312"/>
        <end position="375"/>
    </location>
</feature>
<dbReference type="PROSITE" id="PS51257">
    <property type="entry name" value="PROKAR_LIPOPROTEIN"/>
    <property type="match status" value="1"/>
</dbReference>
<evidence type="ECO:0000256" key="3">
    <source>
        <dbReference type="ARBA" id="ARBA00023139"/>
    </source>
</evidence>
<keyword evidence="1 5" id="KW-0732">Signal</keyword>
<dbReference type="RefSeq" id="WP_101268601.1">
    <property type="nucleotide sequence ID" value="NZ_NWTK01000011.1"/>
</dbReference>
<reference evidence="7 8" key="1">
    <citation type="submission" date="2017-09" db="EMBL/GenBank/DDBJ databases">
        <title>Biodiversity and function of Thalassospira species in the particle-attached aromatic-hydrocarbon-degrading consortia from the surface seawater of the South China Sea.</title>
        <authorList>
            <person name="Dong C."/>
            <person name="Liu R."/>
            <person name="Shao Z."/>
        </authorList>
    </citation>
    <scope>NUCLEOTIDE SEQUENCE [LARGE SCALE GENOMIC DNA]</scope>
    <source>
        <strain evidence="7 8">CSC1P2</strain>
    </source>
</reference>
<dbReference type="InterPro" id="IPR036328">
    <property type="entry name" value="MliC_sf"/>
</dbReference>
<dbReference type="PANTHER" id="PTHR38013">
    <property type="entry name" value="GLYCOPROTEIN/POLYSACCHARIDE METABOLISM"/>
    <property type="match status" value="1"/>
</dbReference>
<comment type="caution">
    <text evidence="7">The sequence shown here is derived from an EMBL/GenBank/DDBJ whole genome shotgun (WGS) entry which is preliminary data.</text>
</comment>
<feature type="chain" id="PRO_5014639119" description="C-type lysozyme inhibitor domain-containing protein" evidence="5">
    <location>
        <begin position="28"/>
        <end position="528"/>
    </location>
</feature>
<proteinExistence type="predicted"/>
<evidence type="ECO:0000256" key="1">
    <source>
        <dbReference type="ARBA" id="ARBA00022729"/>
    </source>
</evidence>
<dbReference type="Pfam" id="PF09619">
    <property type="entry name" value="YscW"/>
    <property type="match status" value="1"/>
</dbReference>
<sequence>MKISPFRWEKVRVVMVLAAVSSVAACAFPMPRTETIAGTVSYRERIAMTPSNILTVRLLDVSRADAPANEVATLSQPAANPPMAFELPYQTTDIDESHRYTVEAIISDGAGKNLFRNDTSYPVLTAGNPDAVNIEVVRLRQQPSVDKAHDEQKSATDKLVSRIDKSLSKYRHVVGKYAKDDGESSFEAFVTKDGTPVLIRQDRDLGDYGTSDISFYFSKGALLRFDEKATRASFGATKKAASATAGGIEYRLMLDFAKGKYKTGEKRINDQLSAPDKHEISSAQTQAKLVLTRLKTELAATEMSEPDGRQTFVCDDQSRFYATFNREDEQVRIEFLGRDPIFLPQKPAASGFLYGNDDFEMRGKGQNATWTTLADGRKTGCTVSAEIAGLALAPGDFPTVNVSTLMQTGNNEWTRHFDDMMPAIKACLERPVGDLPSVLKAWTMNHGTVGVRTININGGRYDCLAPSTGLGDIHVEAVEGATNVLPGERDVLFTPASGAYPDNDCYQHKKLMKDGVFIGWLSRNACQS</sequence>
<dbReference type="EMBL" id="NWTK01000011">
    <property type="protein sequence ID" value="PKR52938.1"/>
    <property type="molecule type" value="Genomic_DNA"/>
</dbReference>
<evidence type="ECO:0000313" key="7">
    <source>
        <dbReference type="EMBL" id="PKR52938.1"/>
    </source>
</evidence>
<evidence type="ECO:0000256" key="4">
    <source>
        <dbReference type="ARBA" id="ARBA00023288"/>
    </source>
</evidence>
<protein>
    <recommendedName>
        <fullName evidence="6">C-type lysozyme inhibitor domain-containing protein</fullName>
    </recommendedName>
</protein>
<keyword evidence="4" id="KW-0449">Lipoprotein</keyword>